<gene>
    <name evidence="5" type="ORF">HK107_12105</name>
</gene>
<dbReference type="GO" id="GO:0003700">
    <property type="term" value="F:DNA-binding transcription factor activity"/>
    <property type="evidence" value="ECO:0007669"/>
    <property type="project" value="InterPro"/>
</dbReference>
<keyword evidence="1" id="KW-0805">Transcription regulation</keyword>
<dbReference type="RefSeq" id="WP_173200124.1">
    <property type="nucleotide sequence ID" value="NZ_JABFCX010000003.1"/>
</dbReference>
<dbReference type="SMART" id="SM00342">
    <property type="entry name" value="HTH_ARAC"/>
    <property type="match status" value="1"/>
</dbReference>
<organism evidence="5 6">
    <name type="scientific">Parvularcula mediterranea</name>
    <dbReference type="NCBI Taxonomy" id="2732508"/>
    <lineage>
        <taxon>Bacteria</taxon>
        <taxon>Pseudomonadati</taxon>
        <taxon>Pseudomonadota</taxon>
        <taxon>Alphaproteobacteria</taxon>
        <taxon>Parvularculales</taxon>
        <taxon>Parvularculaceae</taxon>
        <taxon>Parvularcula</taxon>
    </lineage>
</organism>
<protein>
    <submittedName>
        <fullName evidence="5">Helix-turn-helix transcriptional regulator</fullName>
    </submittedName>
</protein>
<dbReference type="InterPro" id="IPR050204">
    <property type="entry name" value="AraC_XylS_family_regulators"/>
</dbReference>
<dbReference type="EMBL" id="JABFCX010000003">
    <property type="protein sequence ID" value="NNU17065.1"/>
    <property type="molecule type" value="Genomic_DNA"/>
</dbReference>
<keyword evidence="6" id="KW-1185">Reference proteome</keyword>
<reference evidence="5 6" key="1">
    <citation type="submission" date="2020-05" db="EMBL/GenBank/DDBJ databases">
        <title>Parvularcula mediterraneae sp. nov., isolated from polypropylene straw from shallow seawater of the seashore of Laganas in Zakynthos island, Greece.</title>
        <authorList>
            <person name="Szabo I."/>
            <person name="Al-Omari J."/>
            <person name="Rado J."/>
            <person name="Szerdahelyi G.S."/>
        </authorList>
    </citation>
    <scope>NUCLEOTIDE SEQUENCE [LARGE SCALE GENOMIC DNA]</scope>
    <source>
        <strain evidence="5 6">ZS-1/3</strain>
    </source>
</reference>
<dbReference type="PROSITE" id="PS00041">
    <property type="entry name" value="HTH_ARAC_FAMILY_1"/>
    <property type="match status" value="1"/>
</dbReference>
<dbReference type="SUPFAM" id="SSF46689">
    <property type="entry name" value="Homeodomain-like"/>
    <property type="match status" value="1"/>
</dbReference>
<dbReference type="Gene3D" id="1.10.10.60">
    <property type="entry name" value="Homeodomain-like"/>
    <property type="match status" value="1"/>
</dbReference>
<keyword evidence="3" id="KW-0804">Transcription</keyword>
<dbReference type="GO" id="GO:0043565">
    <property type="term" value="F:sequence-specific DNA binding"/>
    <property type="evidence" value="ECO:0007669"/>
    <property type="project" value="InterPro"/>
</dbReference>
<accession>A0A7Y3RN48</accession>
<evidence type="ECO:0000256" key="3">
    <source>
        <dbReference type="ARBA" id="ARBA00023163"/>
    </source>
</evidence>
<dbReference type="InterPro" id="IPR018062">
    <property type="entry name" value="HTH_AraC-typ_CS"/>
</dbReference>
<dbReference type="Proteomes" id="UP000536835">
    <property type="component" value="Unassembled WGS sequence"/>
</dbReference>
<evidence type="ECO:0000259" key="4">
    <source>
        <dbReference type="PROSITE" id="PS01124"/>
    </source>
</evidence>
<sequence length="238" mass="25098">MTMIGWQGDAFFGGGWFAFRGMAADNKPHAHAAIQLVAASKHEVVMEAPDGRTIAGQGWLIPPGLRHRLLPSGQLTLVLVEPDHSAAVMLLDGVDRSAIEPLSNDLIACLTRPCELASLFDGLFSDEGKDNLDARLSTALSLLDHNPGGLEVISAAVGLSEVRLRSLARQELGSPISKIGMLKKVVKAAEAIAGGASLSEAAIDAGFSDQAHLTRAFKQVIGLTPGEAAKPLRPDQER</sequence>
<dbReference type="AlphaFoldDB" id="A0A7Y3RN48"/>
<dbReference type="InterPro" id="IPR009057">
    <property type="entry name" value="Homeodomain-like_sf"/>
</dbReference>
<name>A0A7Y3RN48_9PROT</name>
<proteinExistence type="predicted"/>
<evidence type="ECO:0000256" key="1">
    <source>
        <dbReference type="ARBA" id="ARBA00023015"/>
    </source>
</evidence>
<dbReference type="Pfam" id="PF12833">
    <property type="entry name" value="HTH_18"/>
    <property type="match status" value="1"/>
</dbReference>
<dbReference type="InterPro" id="IPR018060">
    <property type="entry name" value="HTH_AraC"/>
</dbReference>
<evidence type="ECO:0000313" key="5">
    <source>
        <dbReference type="EMBL" id="NNU17065.1"/>
    </source>
</evidence>
<feature type="domain" description="HTH araC/xylS-type" evidence="4">
    <location>
        <begin position="150"/>
        <end position="231"/>
    </location>
</feature>
<evidence type="ECO:0000256" key="2">
    <source>
        <dbReference type="ARBA" id="ARBA00023125"/>
    </source>
</evidence>
<evidence type="ECO:0000313" key="6">
    <source>
        <dbReference type="Proteomes" id="UP000536835"/>
    </source>
</evidence>
<keyword evidence="2" id="KW-0238">DNA-binding</keyword>
<dbReference type="PROSITE" id="PS01124">
    <property type="entry name" value="HTH_ARAC_FAMILY_2"/>
    <property type="match status" value="1"/>
</dbReference>
<dbReference type="PANTHER" id="PTHR46796">
    <property type="entry name" value="HTH-TYPE TRANSCRIPTIONAL ACTIVATOR RHAS-RELATED"/>
    <property type="match status" value="1"/>
</dbReference>
<comment type="caution">
    <text evidence="5">The sequence shown here is derived from an EMBL/GenBank/DDBJ whole genome shotgun (WGS) entry which is preliminary data.</text>
</comment>